<dbReference type="GO" id="GO:0004497">
    <property type="term" value="F:monooxygenase activity"/>
    <property type="evidence" value="ECO:0007669"/>
    <property type="project" value="UniProtKB-KW"/>
</dbReference>
<dbReference type="InterPro" id="IPR044043">
    <property type="entry name" value="VanA_C_cat"/>
</dbReference>
<dbReference type="CDD" id="cd03469">
    <property type="entry name" value="Rieske_RO_Alpha_N"/>
    <property type="match status" value="1"/>
</dbReference>
<feature type="domain" description="Rieske" evidence="6">
    <location>
        <begin position="16"/>
        <end position="121"/>
    </location>
</feature>
<evidence type="ECO:0000256" key="4">
    <source>
        <dbReference type="ARBA" id="ARBA00023004"/>
    </source>
</evidence>
<dbReference type="Pfam" id="PF19112">
    <property type="entry name" value="VanA_C"/>
    <property type="match status" value="1"/>
</dbReference>
<keyword evidence="2" id="KW-0479">Metal-binding</keyword>
<dbReference type="Gene3D" id="2.102.10.10">
    <property type="entry name" value="Rieske [2Fe-2S] iron-sulphur domain"/>
    <property type="match status" value="1"/>
</dbReference>
<evidence type="ECO:0000313" key="8">
    <source>
        <dbReference type="Proteomes" id="UP000050465"/>
    </source>
</evidence>
<dbReference type="PROSITE" id="PS51296">
    <property type="entry name" value="RIESKE"/>
    <property type="match status" value="1"/>
</dbReference>
<comment type="caution">
    <text evidence="7">The sequence shown here is derived from an EMBL/GenBank/DDBJ whole genome shotgun (WGS) entry which is preliminary data.</text>
</comment>
<accession>A0A0P8BEG8</accession>
<dbReference type="InterPro" id="IPR036922">
    <property type="entry name" value="Rieske_2Fe-2S_sf"/>
</dbReference>
<dbReference type="STRING" id="1666911.HLUCCA11_22445"/>
<reference evidence="7 8" key="1">
    <citation type="submission" date="2015-09" db="EMBL/GenBank/DDBJ databases">
        <title>Identification and resolution of microdiversity through metagenomic sequencing of parallel consortia.</title>
        <authorList>
            <person name="Nelson W.C."/>
            <person name="Romine M.F."/>
            <person name="Lindemann S.R."/>
        </authorList>
    </citation>
    <scope>NUCLEOTIDE SEQUENCE [LARGE SCALE GENOMIC DNA]</scope>
    <source>
        <strain evidence="7">Ana</strain>
    </source>
</reference>
<sequence length="329" mass="37224">MPTENSPYDPILYDDWHVVAIADHIKPDRPLQVKLLGETLSLWRSHGKIIACQDRCPHRGVALSLGEIDEKGEIVCPYHAMSFNKVGQCTRIPADSKVTSFPKNANLQTYKTQIKYGFVWVSLGEPVQEVPLFPEWLQEDAITFECGPYFINASAPRIIENFVDIAHFPFTHRGLLGDPAHPEVSDYSLSVSDEGISASDIHFYQPNPEGTGEAKSVSYLYKIVRPLSACFRKGEAEQFFSIFLAVTPMEETKSVAWLGVSRNYSSEVSNDELRTFQDDVMAQDVPMVESQRPQKLPLNLQQEFHFPCDKMSIAYRKWLNQLGLQFGTC</sequence>
<name>A0A0P8BEG8_9CYAN</name>
<dbReference type="PATRIC" id="fig|1666911.3.peg.4738"/>
<dbReference type="InterPro" id="IPR050584">
    <property type="entry name" value="Cholesterol_7-desaturase"/>
</dbReference>
<keyword evidence="5" id="KW-0411">Iron-sulfur</keyword>
<keyword evidence="4" id="KW-0408">Iron</keyword>
<evidence type="ECO:0000256" key="2">
    <source>
        <dbReference type="ARBA" id="ARBA00022723"/>
    </source>
</evidence>
<dbReference type="PANTHER" id="PTHR21266:SF57">
    <property type="entry name" value="3-CHLOROBENZOATE-3,4-DIOXYGENASE"/>
    <property type="match status" value="1"/>
</dbReference>
<organism evidence="7 8">
    <name type="scientific">Phormidesmis priestleyi Ana</name>
    <dbReference type="NCBI Taxonomy" id="1666911"/>
    <lineage>
        <taxon>Bacteria</taxon>
        <taxon>Bacillati</taxon>
        <taxon>Cyanobacteriota</taxon>
        <taxon>Cyanophyceae</taxon>
        <taxon>Leptolyngbyales</taxon>
        <taxon>Leptolyngbyaceae</taxon>
        <taxon>Phormidesmis</taxon>
    </lineage>
</organism>
<evidence type="ECO:0000313" key="7">
    <source>
        <dbReference type="EMBL" id="KPQ32049.1"/>
    </source>
</evidence>
<evidence type="ECO:0000256" key="1">
    <source>
        <dbReference type="ARBA" id="ARBA00022714"/>
    </source>
</evidence>
<dbReference type="GO" id="GO:0016705">
    <property type="term" value="F:oxidoreductase activity, acting on paired donors, with incorporation or reduction of molecular oxygen"/>
    <property type="evidence" value="ECO:0007669"/>
    <property type="project" value="UniProtKB-ARBA"/>
</dbReference>
<dbReference type="SUPFAM" id="SSF55961">
    <property type="entry name" value="Bet v1-like"/>
    <property type="match status" value="1"/>
</dbReference>
<dbReference type="Pfam" id="PF00355">
    <property type="entry name" value="Rieske"/>
    <property type="match status" value="1"/>
</dbReference>
<dbReference type="AlphaFoldDB" id="A0A0P8BEG8"/>
<evidence type="ECO:0000259" key="6">
    <source>
        <dbReference type="PROSITE" id="PS51296"/>
    </source>
</evidence>
<dbReference type="EMBL" id="LJZR01000071">
    <property type="protein sequence ID" value="KPQ32049.1"/>
    <property type="molecule type" value="Genomic_DNA"/>
</dbReference>
<proteinExistence type="predicted"/>
<gene>
    <name evidence="7" type="primary">vanA-2</name>
    <name evidence="7" type="ORF">HLUCCA11_22445</name>
</gene>
<protein>
    <submittedName>
        <fullName evidence="7">Vanillate O-demehtylase monooxygenase subunit VanA</fullName>
    </submittedName>
</protein>
<dbReference type="Gene3D" id="3.90.380.10">
    <property type="entry name" value="Naphthalene 1,2-dioxygenase Alpha Subunit, Chain A, domain 1"/>
    <property type="match status" value="1"/>
</dbReference>
<dbReference type="Proteomes" id="UP000050465">
    <property type="component" value="Unassembled WGS sequence"/>
</dbReference>
<evidence type="ECO:0000256" key="3">
    <source>
        <dbReference type="ARBA" id="ARBA00023002"/>
    </source>
</evidence>
<keyword evidence="1" id="KW-0001">2Fe-2S</keyword>
<dbReference type="GO" id="GO:0046872">
    <property type="term" value="F:metal ion binding"/>
    <property type="evidence" value="ECO:0007669"/>
    <property type="project" value="UniProtKB-KW"/>
</dbReference>
<dbReference type="GO" id="GO:0051537">
    <property type="term" value="F:2 iron, 2 sulfur cluster binding"/>
    <property type="evidence" value="ECO:0007669"/>
    <property type="project" value="UniProtKB-KW"/>
</dbReference>
<keyword evidence="7" id="KW-0503">Monooxygenase</keyword>
<dbReference type="SUPFAM" id="SSF50022">
    <property type="entry name" value="ISP domain"/>
    <property type="match status" value="1"/>
</dbReference>
<evidence type="ECO:0000256" key="5">
    <source>
        <dbReference type="ARBA" id="ARBA00023014"/>
    </source>
</evidence>
<dbReference type="InterPro" id="IPR017941">
    <property type="entry name" value="Rieske_2Fe-2S"/>
</dbReference>
<dbReference type="PANTHER" id="PTHR21266">
    <property type="entry name" value="IRON-SULFUR DOMAIN CONTAINING PROTEIN"/>
    <property type="match status" value="1"/>
</dbReference>
<keyword evidence="3" id="KW-0560">Oxidoreductase</keyword>